<dbReference type="GO" id="GO:0044550">
    <property type="term" value="P:secondary metabolite biosynthetic process"/>
    <property type="evidence" value="ECO:0007669"/>
    <property type="project" value="TreeGrafter"/>
</dbReference>
<keyword evidence="1" id="KW-0596">Phosphopantetheine</keyword>
<sequence length="133" mass="14994">VLREADFFGDRNRVQVEKWNSEPLERVARTIHDVIEETTSRAPHEQAVCSWDGSLTYQELREHASRVAGHLIELDVRAEVVVPLCFDKSKWNVVAMLSVLQAGACFLPLDPAAPKERLQHLLHAVDAKVLLCS</sequence>
<keyword evidence="2" id="KW-0597">Phosphoprotein</keyword>
<evidence type="ECO:0000256" key="2">
    <source>
        <dbReference type="ARBA" id="ARBA00022553"/>
    </source>
</evidence>
<dbReference type="EMBL" id="MU005585">
    <property type="protein sequence ID" value="KAF2683050.1"/>
    <property type="molecule type" value="Genomic_DNA"/>
</dbReference>
<dbReference type="InterPro" id="IPR000873">
    <property type="entry name" value="AMP-dep_synth/lig_dom"/>
</dbReference>
<proteinExistence type="predicted"/>
<dbReference type="OrthoDB" id="416786at2759"/>
<protein>
    <submittedName>
        <fullName evidence="4">Acetyl-CoA synthetase-like protein</fullName>
    </submittedName>
</protein>
<dbReference type="PANTHER" id="PTHR45527">
    <property type="entry name" value="NONRIBOSOMAL PEPTIDE SYNTHETASE"/>
    <property type="match status" value="1"/>
</dbReference>
<evidence type="ECO:0000313" key="4">
    <source>
        <dbReference type="EMBL" id="KAF2683050.1"/>
    </source>
</evidence>
<feature type="domain" description="AMP-dependent synthetase/ligase" evidence="3">
    <location>
        <begin position="36"/>
        <end position="131"/>
    </location>
</feature>
<feature type="non-terminal residue" evidence="4">
    <location>
        <position position="1"/>
    </location>
</feature>
<dbReference type="PANTHER" id="PTHR45527:SF1">
    <property type="entry name" value="FATTY ACID SYNTHASE"/>
    <property type="match status" value="1"/>
</dbReference>
<dbReference type="GO" id="GO:0043041">
    <property type="term" value="P:amino acid activation for nonribosomal peptide biosynthetic process"/>
    <property type="evidence" value="ECO:0007669"/>
    <property type="project" value="TreeGrafter"/>
</dbReference>
<organism evidence="4 5">
    <name type="scientific">Lentithecium fluviatile CBS 122367</name>
    <dbReference type="NCBI Taxonomy" id="1168545"/>
    <lineage>
        <taxon>Eukaryota</taxon>
        <taxon>Fungi</taxon>
        <taxon>Dikarya</taxon>
        <taxon>Ascomycota</taxon>
        <taxon>Pezizomycotina</taxon>
        <taxon>Dothideomycetes</taxon>
        <taxon>Pleosporomycetidae</taxon>
        <taxon>Pleosporales</taxon>
        <taxon>Massarineae</taxon>
        <taxon>Lentitheciaceae</taxon>
        <taxon>Lentithecium</taxon>
    </lineage>
</organism>
<dbReference type="AlphaFoldDB" id="A0A6G1IYN3"/>
<dbReference type="SUPFAM" id="SSF56801">
    <property type="entry name" value="Acetyl-CoA synthetase-like"/>
    <property type="match status" value="1"/>
</dbReference>
<dbReference type="Proteomes" id="UP000799291">
    <property type="component" value="Unassembled WGS sequence"/>
</dbReference>
<dbReference type="GO" id="GO:0031177">
    <property type="term" value="F:phosphopantetheine binding"/>
    <property type="evidence" value="ECO:0007669"/>
    <property type="project" value="TreeGrafter"/>
</dbReference>
<keyword evidence="5" id="KW-1185">Reference proteome</keyword>
<reference evidence="4" key="1">
    <citation type="journal article" date="2020" name="Stud. Mycol.">
        <title>101 Dothideomycetes genomes: a test case for predicting lifestyles and emergence of pathogens.</title>
        <authorList>
            <person name="Haridas S."/>
            <person name="Albert R."/>
            <person name="Binder M."/>
            <person name="Bloem J."/>
            <person name="Labutti K."/>
            <person name="Salamov A."/>
            <person name="Andreopoulos B."/>
            <person name="Baker S."/>
            <person name="Barry K."/>
            <person name="Bills G."/>
            <person name="Bluhm B."/>
            <person name="Cannon C."/>
            <person name="Castanera R."/>
            <person name="Culley D."/>
            <person name="Daum C."/>
            <person name="Ezra D."/>
            <person name="Gonzalez J."/>
            <person name="Henrissat B."/>
            <person name="Kuo A."/>
            <person name="Liang C."/>
            <person name="Lipzen A."/>
            <person name="Lutzoni F."/>
            <person name="Magnuson J."/>
            <person name="Mondo S."/>
            <person name="Nolan M."/>
            <person name="Ohm R."/>
            <person name="Pangilinan J."/>
            <person name="Park H.-J."/>
            <person name="Ramirez L."/>
            <person name="Alfaro M."/>
            <person name="Sun H."/>
            <person name="Tritt A."/>
            <person name="Yoshinaga Y."/>
            <person name="Zwiers L.-H."/>
            <person name="Turgeon B."/>
            <person name="Goodwin S."/>
            <person name="Spatafora J."/>
            <person name="Crous P."/>
            <person name="Grigoriev I."/>
        </authorList>
    </citation>
    <scope>NUCLEOTIDE SEQUENCE</scope>
    <source>
        <strain evidence="4">CBS 122367</strain>
    </source>
</reference>
<gene>
    <name evidence="4" type="ORF">K458DRAFT_269335</name>
</gene>
<dbReference type="GO" id="GO:0005737">
    <property type="term" value="C:cytoplasm"/>
    <property type="evidence" value="ECO:0007669"/>
    <property type="project" value="TreeGrafter"/>
</dbReference>
<dbReference type="Pfam" id="PF00501">
    <property type="entry name" value="AMP-binding"/>
    <property type="match status" value="1"/>
</dbReference>
<dbReference type="InterPro" id="IPR042099">
    <property type="entry name" value="ANL_N_sf"/>
</dbReference>
<feature type="non-terminal residue" evidence="4">
    <location>
        <position position="133"/>
    </location>
</feature>
<evidence type="ECO:0000313" key="5">
    <source>
        <dbReference type="Proteomes" id="UP000799291"/>
    </source>
</evidence>
<evidence type="ECO:0000256" key="1">
    <source>
        <dbReference type="ARBA" id="ARBA00022450"/>
    </source>
</evidence>
<name>A0A6G1IYN3_9PLEO</name>
<evidence type="ECO:0000259" key="3">
    <source>
        <dbReference type="Pfam" id="PF00501"/>
    </source>
</evidence>
<accession>A0A6G1IYN3</accession>
<dbReference type="Gene3D" id="3.40.50.12780">
    <property type="entry name" value="N-terminal domain of ligase-like"/>
    <property type="match status" value="1"/>
</dbReference>